<evidence type="ECO:0000313" key="3">
    <source>
        <dbReference type="Proteomes" id="UP001611548"/>
    </source>
</evidence>
<dbReference type="Proteomes" id="UP001611548">
    <property type="component" value="Unassembled WGS sequence"/>
</dbReference>
<reference evidence="2 3" key="1">
    <citation type="submission" date="2024-10" db="EMBL/GenBank/DDBJ databases">
        <title>The Natural Products Discovery Center: Release of the First 8490 Sequenced Strains for Exploring Actinobacteria Biosynthetic Diversity.</title>
        <authorList>
            <person name="Kalkreuter E."/>
            <person name="Kautsar S.A."/>
            <person name="Yang D."/>
            <person name="Bader C.D."/>
            <person name="Teijaro C.N."/>
            <person name="Fluegel L."/>
            <person name="Davis C.M."/>
            <person name="Simpson J.R."/>
            <person name="Lauterbach L."/>
            <person name="Steele A.D."/>
            <person name="Gui C."/>
            <person name="Meng S."/>
            <person name="Li G."/>
            <person name="Viehrig K."/>
            <person name="Ye F."/>
            <person name="Su P."/>
            <person name="Kiefer A.F."/>
            <person name="Nichols A."/>
            <person name="Cepeda A.J."/>
            <person name="Yan W."/>
            <person name="Fan B."/>
            <person name="Jiang Y."/>
            <person name="Adhikari A."/>
            <person name="Zheng C.-J."/>
            <person name="Schuster L."/>
            <person name="Cowan T.M."/>
            <person name="Smanski M.J."/>
            <person name="Chevrette M.G."/>
            <person name="De Carvalho L.P.S."/>
            <person name="Shen B."/>
        </authorList>
    </citation>
    <scope>NUCLEOTIDE SEQUENCE [LARGE SCALE GENOMIC DNA]</scope>
    <source>
        <strain evidence="2 3">NPDC020327</strain>
    </source>
</reference>
<accession>A0ABW7UJJ2</accession>
<protein>
    <submittedName>
        <fullName evidence="2">MBL fold metallo-hydrolase</fullName>
    </submittedName>
</protein>
<proteinExistence type="predicted"/>
<dbReference type="InterPro" id="IPR050114">
    <property type="entry name" value="UPF0173_UPF0282_UlaG_hydrolase"/>
</dbReference>
<comment type="caution">
    <text evidence="2">The sequence shown here is derived from an EMBL/GenBank/DDBJ whole genome shotgun (WGS) entry which is preliminary data.</text>
</comment>
<evidence type="ECO:0000313" key="2">
    <source>
        <dbReference type="EMBL" id="MFI1962830.1"/>
    </source>
</evidence>
<dbReference type="EMBL" id="JBIRWE010000001">
    <property type="protein sequence ID" value="MFI1962830.1"/>
    <property type="molecule type" value="Genomic_DNA"/>
</dbReference>
<sequence length="257" mass="28465">MATDSATEGIAVTRITHSCHLIEIGGLTLLTDPWFTERPKYHPGEPIASSVAELPDLDGVLISHHHYDHCDLAAFAAYRDKDVPMLVAAPVVERARKAGFRQVRALYPWESTRLGERGEVNVTGIPARHKVYEVTFVVQGGGRTVYFAGDTLLVPELKELAGRFPELDLLLVPTNGLRLRPLFNRQVVMSAEEAATLTSWLRPRVAVPHHYAYTSGRLGDRLLTKSDRDPQNYVRAARAAAPDTDIRVISPGERLTV</sequence>
<evidence type="ECO:0000259" key="1">
    <source>
        <dbReference type="SMART" id="SM00849"/>
    </source>
</evidence>
<dbReference type="PANTHER" id="PTHR43546:SF8">
    <property type="entry name" value="METALLO-BETA-LACTAMASE DOMAIN-CONTAINING PROTEIN"/>
    <property type="match status" value="1"/>
</dbReference>
<dbReference type="Pfam" id="PF12706">
    <property type="entry name" value="Lactamase_B_2"/>
    <property type="match status" value="1"/>
</dbReference>
<keyword evidence="3" id="KW-1185">Reference proteome</keyword>
<gene>
    <name evidence="2" type="ORF">ACH429_01570</name>
</gene>
<feature type="domain" description="Metallo-beta-lactamase" evidence="1">
    <location>
        <begin position="16"/>
        <end position="210"/>
    </location>
</feature>
<dbReference type="InterPro" id="IPR036866">
    <property type="entry name" value="RibonucZ/Hydroxyglut_hydro"/>
</dbReference>
<dbReference type="SMART" id="SM00849">
    <property type="entry name" value="Lactamase_B"/>
    <property type="match status" value="1"/>
</dbReference>
<dbReference type="Gene3D" id="3.60.15.10">
    <property type="entry name" value="Ribonuclease Z/Hydroxyacylglutathione hydrolase-like"/>
    <property type="match status" value="1"/>
</dbReference>
<organism evidence="2 3">
    <name type="scientific">Streptomyces pathocidini</name>
    <dbReference type="NCBI Taxonomy" id="1650571"/>
    <lineage>
        <taxon>Bacteria</taxon>
        <taxon>Bacillati</taxon>
        <taxon>Actinomycetota</taxon>
        <taxon>Actinomycetes</taxon>
        <taxon>Kitasatosporales</taxon>
        <taxon>Streptomycetaceae</taxon>
        <taxon>Streptomyces</taxon>
    </lineage>
</organism>
<dbReference type="RefSeq" id="WP_055472171.1">
    <property type="nucleotide sequence ID" value="NZ_JBIRWE010000001.1"/>
</dbReference>
<dbReference type="SUPFAM" id="SSF56281">
    <property type="entry name" value="Metallo-hydrolase/oxidoreductase"/>
    <property type="match status" value="1"/>
</dbReference>
<dbReference type="InterPro" id="IPR001279">
    <property type="entry name" value="Metallo-B-lactamas"/>
</dbReference>
<dbReference type="PANTHER" id="PTHR43546">
    <property type="entry name" value="UPF0173 METAL-DEPENDENT HYDROLASE MJ1163-RELATED"/>
    <property type="match status" value="1"/>
</dbReference>
<name>A0ABW7UJJ2_9ACTN</name>